<evidence type="ECO:0000256" key="1">
    <source>
        <dbReference type="ARBA" id="ARBA00001946"/>
    </source>
</evidence>
<feature type="domain" description="Alpha-D-phosphohexomutase alpha/beta/alpha" evidence="6">
    <location>
        <begin position="284"/>
        <end position="397"/>
    </location>
</feature>
<dbReference type="PANTHER" id="PTHR42946">
    <property type="entry name" value="PHOSPHOHEXOSE MUTASE"/>
    <property type="match status" value="1"/>
</dbReference>
<dbReference type="AlphaFoldDB" id="A0A7X5KMZ1"/>
<proteinExistence type="inferred from homology"/>
<name>A0A7X5KMZ1_9FIRM</name>
<dbReference type="Pfam" id="PF02879">
    <property type="entry name" value="PGM_PMM_II"/>
    <property type="match status" value="1"/>
</dbReference>
<dbReference type="CDD" id="cd03089">
    <property type="entry name" value="PMM_PGM"/>
    <property type="match status" value="1"/>
</dbReference>
<reference evidence="7 8" key="1">
    <citation type="submission" date="2020-01" db="EMBL/GenBank/DDBJ databases">
        <title>Anaeroalcalibacter tamaniensis gen. nov., sp. nov., moderately halophilic strictly anaerobic fermenter bacterium from mud volcano of Taman peninsula.</title>
        <authorList>
            <person name="Frolova A."/>
            <person name="Merkel A.Y."/>
            <person name="Slobodkin A.I."/>
        </authorList>
    </citation>
    <scope>NUCLEOTIDE SEQUENCE [LARGE SCALE GENOMIC DNA]</scope>
    <source>
        <strain evidence="7 8">F-3ap</strain>
    </source>
</reference>
<dbReference type="InterPro" id="IPR005846">
    <property type="entry name" value="A-D-PHexomutase_a/b/a-III"/>
</dbReference>
<dbReference type="Pfam" id="PF02880">
    <property type="entry name" value="PGM_PMM_III"/>
    <property type="match status" value="1"/>
</dbReference>
<dbReference type="SUPFAM" id="SSF53738">
    <property type="entry name" value="Phosphoglucomutase, first 3 domains"/>
    <property type="match status" value="3"/>
</dbReference>
<dbReference type="GO" id="GO:0004615">
    <property type="term" value="F:phosphomannomutase activity"/>
    <property type="evidence" value="ECO:0007669"/>
    <property type="project" value="TreeGrafter"/>
</dbReference>
<accession>A0A7X5KMZ1</accession>
<dbReference type="InterPro" id="IPR050060">
    <property type="entry name" value="Phosphoglucosamine_mutase"/>
</dbReference>
<feature type="domain" description="Alpha-D-phosphohexomutase alpha/beta/alpha" evidence="4">
    <location>
        <begin position="15"/>
        <end position="147"/>
    </location>
</feature>
<dbReference type="Gene3D" id="3.40.120.10">
    <property type="entry name" value="Alpha-D-Glucose-1,6-Bisphosphate, subunit A, domain 3"/>
    <property type="match status" value="3"/>
</dbReference>
<gene>
    <name evidence="7" type="ORF">GXN74_11990</name>
</gene>
<organism evidence="7 8">
    <name type="scientific">Anaerotalea alkaliphila</name>
    <dbReference type="NCBI Taxonomy" id="2662126"/>
    <lineage>
        <taxon>Bacteria</taxon>
        <taxon>Bacillati</taxon>
        <taxon>Bacillota</taxon>
        <taxon>Clostridia</taxon>
        <taxon>Eubacteriales</taxon>
        <taxon>Anaerotalea</taxon>
    </lineage>
</organism>
<evidence type="ECO:0000259" key="5">
    <source>
        <dbReference type="Pfam" id="PF02879"/>
    </source>
</evidence>
<dbReference type="EMBL" id="JAAEEH010000041">
    <property type="protein sequence ID" value="NDL68461.1"/>
    <property type="molecule type" value="Genomic_DNA"/>
</dbReference>
<evidence type="ECO:0000259" key="4">
    <source>
        <dbReference type="Pfam" id="PF02878"/>
    </source>
</evidence>
<evidence type="ECO:0000313" key="8">
    <source>
        <dbReference type="Proteomes" id="UP000461585"/>
    </source>
</evidence>
<sequence>MEGLDMDYFKLQNGSDIRGVALEGIEGEPVNLTHVETCGITRAFIGWLSDKVGKAPSALTLSVGCDSRLSAGDLKRGIFSGCGQTGTKVLDCGITSTPSMFMSTRFTESNCDGAIMVTASHLPFNRNGMKFFTREGGLDKRDIKAILTAVDPSAGCPEDRSTVEEFDLVDRYSRHLVDLIRTGAGEASAQPLSGMRIVVDAGNGAGGFFAEKVLKPLGADTAGSQFLDPDGRFPNHIPNPEDDDAIHAIMEATLRNRADLGIIFDTDVDRSAVIDRTGSAIHRNRLIALMSAIVLEDHPGTTIVTDSVTSDGLTAFIEKSGGRHHRFKRGYKNVIDESIRLNREGIPSHLAIETSGHGAFKENYFLDDGAYIATKALIKLAQLQREGKDLPDLIADLEEPKDETSLRVKITVADFVPYGEQVLASFREFLEDDGRFQIVSPNHEGIRANFAIDGNNGWVLLRMSLHDPVMPLNLESMQEDGCAVVREILYDFLKGFDKLLLP</sequence>
<comment type="similarity">
    <text evidence="2">Belongs to the phosphohexose mutase family.</text>
</comment>
<evidence type="ECO:0000259" key="6">
    <source>
        <dbReference type="Pfam" id="PF02880"/>
    </source>
</evidence>
<dbReference type="InterPro" id="IPR005841">
    <property type="entry name" value="Alpha-D-phosphohexomutase_SF"/>
</dbReference>
<keyword evidence="8" id="KW-1185">Reference proteome</keyword>
<dbReference type="PANTHER" id="PTHR42946:SF1">
    <property type="entry name" value="PHOSPHOGLUCOMUTASE (ALPHA-D-GLUCOSE-1,6-BISPHOSPHATE-DEPENDENT)"/>
    <property type="match status" value="1"/>
</dbReference>
<dbReference type="InterPro" id="IPR005844">
    <property type="entry name" value="A-D-PHexomutase_a/b/a-I"/>
</dbReference>
<comment type="caution">
    <text evidence="7">The sequence shown here is derived from an EMBL/GenBank/DDBJ whole genome shotgun (WGS) entry which is preliminary data.</text>
</comment>
<comment type="cofactor">
    <cofactor evidence="1">
        <name>Mg(2+)</name>
        <dbReference type="ChEBI" id="CHEBI:18420"/>
    </cofactor>
</comment>
<dbReference type="Proteomes" id="UP000461585">
    <property type="component" value="Unassembled WGS sequence"/>
</dbReference>
<dbReference type="PRINTS" id="PR00509">
    <property type="entry name" value="PGMPMM"/>
</dbReference>
<dbReference type="InterPro" id="IPR016055">
    <property type="entry name" value="A-D-PHexomutase_a/b/a-I/II/III"/>
</dbReference>
<dbReference type="InterPro" id="IPR005845">
    <property type="entry name" value="A-D-PHexomutase_a/b/a-II"/>
</dbReference>
<dbReference type="Pfam" id="PF02878">
    <property type="entry name" value="PGM_PMM_I"/>
    <property type="match status" value="1"/>
</dbReference>
<dbReference type="FunFam" id="3.40.120.10:FF:000010">
    <property type="entry name" value="phosphomannomutase/phosphoglucomutase isoform X1"/>
    <property type="match status" value="1"/>
</dbReference>
<dbReference type="GO" id="GO:0005975">
    <property type="term" value="P:carbohydrate metabolic process"/>
    <property type="evidence" value="ECO:0007669"/>
    <property type="project" value="InterPro"/>
</dbReference>
<keyword evidence="3" id="KW-0597">Phosphoprotein</keyword>
<evidence type="ECO:0000313" key="7">
    <source>
        <dbReference type="EMBL" id="NDL68461.1"/>
    </source>
</evidence>
<evidence type="ECO:0000256" key="3">
    <source>
        <dbReference type="ARBA" id="ARBA00022553"/>
    </source>
</evidence>
<evidence type="ECO:0000256" key="2">
    <source>
        <dbReference type="ARBA" id="ARBA00010231"/>
    </source>
</evidence>
<protein>
    <submittedName>
        <fullName evidence="7">Phosphomannomutase/phosphoglucomutase</fullName>
    </submittedName>
</protein>
<feature type="domain" description="Alpha-D-phosphohexomutase alpha/beta/alpha" evidence="5">
    <location>
        <begin position="171"/>
        <end position="278"/>
    </location>
</feature>